<accession>A0ABM8DNC3</accession>
<dbReference type="Proteomes" id="UP001242010">
    <property type="component" value="Chromosome"/>
</dbReference>
<sequence>METPPLTLDRLKLLVAAETLRLDAIGREGLADLLAQGLIQKDQRPLQASLEGRYEALQETHRQIVEAKGCADRLQRRLAPKSRLAGLFPMGAPAGPRPDDPDAVQLVDLLELLKLQVRGVKGSQDVLPNLERILDYLQVEGRECLDRLATTDREIDQAQKQAAPGTQVEGEGYFRLTAAGEAALPEAPVMELLDASLQTAFGSSLRGGSYAHFKEDPSGLLSFLVDRMAAGDRPSAVVSEYEDLLEAFDRVPTLADLQPLRAKIAFLVRLLRASRDEPKRAYLWCNRERLNAATHRMRAVLPPTVAASGWRLPYAADLFLVDGGRSDDEEQAEQRIRLFEAVHRIQTELLQDIRIRDGQFFRLALVLAHGARVRNFAPGILMDRFVRQGLEAVMEAATTAPYDLGDRGTSLIFGTHLAHAAGFTKARLQGPLQAFAAIHARFRGDDSPTRVSVQVLLHAFATLDRLERLGAPMPLEDYAVLFERIRKRLRHHKAASRAFSTAQIKAGDEAALAANLSALVCFRGLSLPPKSLYHADVGLAGLYEERLPGRPPLLGSPFGTLMLI</sequence>
<dbReference type="EMBL" id="AP027079">
    <property type="protein sequence ID" value="BDU68414.1"/>
    <property type="molecule type" value="Genomic_DNA"/>
</dbReference>
<protein>
    <recommendedName>
        <fullName evidence="3">Phosphoenolpyruvate carboxylase</fullName>
    </recommendedName>
</protein>
<evidence type="ECO:0008006" key="3">
    <source>
        <dbReference type="Google" id="ProtNLM"/>
    </source>
</evidence>
<keyword evidence="2" id="KW-1185">Reference proteome</keyword>
<evidence type="ECO:0000313" key="1">
    <source>
        <dbReference type="EMBL" id="BDU68414.1"/>
    </source>
</evidence>
<name>A0ABM8DNC3_9BACT</name>
<reference evidence="2" key="1">
    <citation type="journal article" date="2023" name="Int. J. Syst. Evol. Microbiol.">
        <title>Mesoterricola silvestris gen. nov., sp. nov., Mesoterricola sediminis sp. nov., Geothrix oryzae sp. nov., Geothrix edaphica sp. nov., Geothrix rubra sp. nov., and Geothrix limicola sp. nov., six novel members of Acidobacteriota isolated from soils.</title>
        <authorList>
            <person name="Itoh H."/>
            <person name="Sugisawa Y."/>
            <person name="Mise K."/>
            <person name="Xu Z."/>
            <person name="Kuniyasu M."/>
            <person name="Ushijima N."/>
            <person name="Kawano K."/>
            <person name="Kobayashi E."/>
            <person name="Shiratori Y."/>
            <person name="Masuda Y."/>
            <person name="Senoo K."/>
        </authorList>
    </citation>
    <scope>NUCLEOTIDE SEQUENCE [LARGE SCALE GENOMIC DNA]</scope>
    <source>
        <strain evidence="2">Red222</strain>
    </source>
</reference>
<organism evidence="1 2">
    <name type="scientific">Geothrix oryzae</name>
    <dbReference type="NCBI Taxonomy" id="2927975"/>
    <lineage>
        <taxon>Bacteria</taxon>
        <taxon>Pseudomonadati</taxon>
        <taxon>Acidobacteriota</taxon>
        <taxon>Holophagae</taxon>
        <taxon>Holophagales</taxon>
        <taxon>Holophagaceae</taxon>
        <taxon>Geothrix</taxon>
    </lineage>
</organism>
<gene>
    <name evidence="1" type="ORF">GETHOR_05150</name>
</gene>
<proteinExistence type="predicted"/>
<evidence type="ECO:0000313" key="2">
    <source>
        <dbReference type="Proteomes" id="UP001242010"/>
    </source>
</evidence>
<dbReference type="RefSeq" id="WP_286355051.1">
    <property type="nucleotide sequence ID" value="NZ_AP027079.1"/>
</dbReference>